<proteinExistence type="predicted"/>
<evidence type="ECO:0000313" key="2">
    <source>
        <dbReference type="Proteomes" id="UP001379235"/>
    </source>
</evidence>
<keyword evidence="2" id="KW-1185">Reference proteome</keyword>
<accession>A0ABU8S872</accession>
<dbReference type="Proteomes" id="UP001379235">
    <property type="component" value="Unassembled WGS sequence"/>
</dbReference>
<reference evidence="1 2" key="1">
    <citation type="submission" date="2024-03" db="EMBL/GenBank/DDBJ databases">
        <authorList>
            <person name="Jo J.-H."/>
        </authorList>
    </citation>
    <scope>NUCLEOTIDE SEQUENCE [LARGE SCALE GENOMIC DNA]</scope>
    <source>
        <strain evidence="1 2">AS3R-12</strain>
    </source>
</reference>
<comment type="caution">
    <text evidence="1">The sequence shown here is derived from an EMBL/GenBank/DDBJ whole genome shotgun (WGS) entry which is preliminary data.</text>
</comment>
<dbReference type="RefSeq" id="WP_339965907.1">
    <property type="nucleotide sequence ID" value="NZ_JBBHJY010000002.1"/>
</dbReference>
<protein>
    <submittedName>
        <fullName evidence="1">Uncharacterized protein</fullName>
    </submittedName>
</protein>
<name>A0ABU8S872_9SPHN</name>
<sequence>MLVPVAVLPGMTPQSVTTPASVAAPESAALAADGVFDEEERDESGSLLSVISTMTRDVANQVSIEQRLIIRIAPQAPAPQRSGIVADLPRRAMSSKLEEKSMGKCVPVAGIAGVQIAQDNKLVLFMRDTRIVSAGLDKGCTARDFYSGFYVARTGDGMMCSGRDKLQSRNGANCKLGKLKQLVPSD</sequence>
<organism evidence="1 2">
    <name type="scientific">Novosphingobium aquae</name>
    <dbReference type="NCBI Taxonomy" id="3133435"/>
    <lineage>
        <taxon>Bacteria</taxon>
        <taxon>Pseudomonadati</taxon>
        <taxon>Pseudomonadota</taxon>
        <taxon>Alphaproteobacteria</taxon>
        <taxon>Sphingomonadales</taxon>
        <taxon>Sphingomonadaceae</taxon>
        <taxon>Novosphingobium</taxon>
    </lineage>
</organism>
<dbReference type="EMBL" id="JBBHJY010000002">
    <property type="protein sequence ID" value="MEJ6009699.1"/>
    <property type="molecule type" value="Genomic_DNA"/>
</dbReference>
<gene>
    <name evidence="1" type="ORF">WG900_07185</name>
</gene>
<evidence type="ECO:0000313" key="1">
    <source>
        <dbReference type="EMBL" id="MEJ6009699.1"/>
    </source>
</evidence>